<dbReference type="Proteomes" id="UP001219525">
    <property type="component" value="Unassembled WGS sequence"/>
</dbReference>
<protein>
    <submittedName>
        <fullName evidence="1">Uncharacterized protein</fullName>
    </submittedName>
</protein>
<gene>
    <name evidence="1" type="ORF">GGX14DRAFT_390457</name>
</gene>
<sequence>MTADESREDIIIFNGLKRECRSIVTEDGFGNLGGQSRTLVSLWTVSDWVASFFEASVTVDGCESVKGFIFSYGGKIDGTSHSGILHACHEHMLRPCCGLVIIMSGLGQDSG</sequence>
<name>A0AAD6YFN0_9AGAR</name>
<dbReference type="EMBL" id="JARJCW010000012">
    <property type="protein sequence ID" value="KAJ7218689.1"/>
    <property type="molecule type" value="Genomic_DNA"/>
</dbReference>
<dbReference type="AlphaFoldDB" id="A0AAD6YFN0"/>
<evidence type="ECO:0000313" key="1">
    <source>
        <dbReference type="EMBL" id="KAJ7218689.1"/>
    </source>
</evidence>
<keyword evidence="2" id="KW-1185">Reference proteome</keyword>
<accession>A0AAD6YFN0</accession>
<proteinExistence type="predicted"/>
<organism evidence="1 2">
    <name type="scientific">Mycena pura</name>
    <dbReference type="NCBI Taxonomy" id="153505"/>
    <lineage>
        <taxon>Eukaryota</taxon>
        <taxon>Fungi</taxon>
        <taxon>Dikarya</taxon>
        <taxon>Basidiomycota</taxon>
        <taxon>Agaricomycotina</taxon>
        <taxon>Agaricomycetes</taxon>
        <taxon>Agaricomycetidae</taxon>
        <taxon>Agaricales</taxon>
        <taxon>Marasmiineae</taxon>
        <taxon>Mycenaceae</taxon>
        <taxon>Mycena</taxon>
    </lineage>
</organism>
<reference evidence="1" key="1">
    <citation type="submission" date="2023-03" db="EMBL/GenBank/DDBJ databases">
        <title>Massive genome expansion in bonnet fungi (Mycena s.s.) driven by repeated elements and novel gene families across ecological guilds.</title>
        <authorList>
            <consortium name="Lawrence Berkeley National Laboratory"/>
            <person name="Harder C.B."/>
            <person name="Miyauchi S."/>
            <person name="Viragh M."/>
            <person name="Kuo A."/>
            <person name="Thoen E."/>
            <person name="Andreopoulos B."/>
            <person name="Lu D."/>
            <person name="Skrede I."/>
            <person name="Drula E."/>
            <person name="Henrissat B."/>
            <person name="Morin E."/>
            <person name="Kohler A."/>
            <person name="Barry K."/>
            <person name="LaButti K."/>
            <person name="Morin E."/>
            <person name="Salamov A."/>
            <person name="Lipzen A."/>
            <person name="Mereny Z."/>
            <person name="Hegedus B."/>
            <person name="Baldrian P."/>
            <person name="Stursova M."/>
            <person name="Weitz H."/>
            <person name="Taylor A."/>
            <person name="Grigoriev I.V."/>
            <person name="Nagy L.G."/>
            <person name="Martin F."/>
            <person name="Kauserud H."/>
        </authorList>
    </citation>
    <scope>NUCLEOTIDE SEQUENCE</scope>
    <source>
        <strain evidence="1">9144</strain>
    </source>
</reference>
<comment type="caution">
    <text evidence="1">The sequence shown here is derived from an EMBL/GenBank/DDBJ whole genome shotgun (WGS) entry which is preliminary data.</text>
</comment>
<evidence type="ECO:0000313" key="2">
    <source>
        <dbReference type="Proteomes" id="UP001219525"/>
    </source>
</evidence>